<accession>K1T8B4</accession>
<sequence length="44" mass="5350">MAVAGKTREQMIEEYDRFCDYDKEWNIRSQKCYAENPDISWDDV</sequence>
<proteinExistence type="predicted"/>
<dbReference type="EMBL" id="AJWZ01003003">
    <property type="protein sequence ID" value="EKC69407.1"/>
    <property type="molecule type" value="Genomic_DNA"/>
</dbReference>
<gene>
    <name evidence="1" type="ORF">OBE_04424</name>
</gene>
<organism evidence="1">
    <name type="scientific">human gut metagenome</name>
    <dbReference type="NCBI Taxonomy" id="408170"/>
    <lineage>
        <taxon>unclassified sequences</taxon>
        <taxon>metagenomes</taxon>
        <taxon>organismal metagenomes</taxon>
    </lineage>
</organism>
<protein>
    <submittedName>
        <fullName evidence="1">Uncharacterized protein</fullName>
    </submittedName>
</protein>
<name>K1T8B4_9ZZZZ</name>
<reference evidence="1" key="1">
    <citation type="journal article" date="2013" name="Environ. Microbiol.">
        <title>Microbiota from the distal guts of lean and obese adolescents exhibit partial functional redundancy besides clear differences in community structure.</title>
        <authorList>
            <person name="Ferrer M."/>
            <person name="Ruiz A."/>
            <person name="Lanza F."/>
            <person name="Haange S.B."/>
            <person name="Oberbach A."/>
            <person name="Till H."/>
            <person name="Bargiela R."/>
            <person name="Campoy C."/>
            <person name="Segura M.T."/>
            <person name="Richter M."/>
            <person name="von Bergen M."/>
            <person name="Seifert J."/>
            <person name="Suarez A."/>
        </authorList>
    </citation>
    <scope>NUCLEOTIDE SEQUENCE</scope>
</reference>
<comment type="caution">
    <text evidence="1">The sequence shown here is derived from an EMBL/GenBank/DDBJ whole genome shotgun (WGS) entry which is preliminary data.</text>
</comment>
<evidence type="ECO:0000313" key="1">
    <source>
        <dbReference type="EMBL" id="EKC69407.1"/>
    </source>
</evidence>
<feature type="non-terminal residue" evidence="1">
    <location>
        <position position="44"/>
    </location>
</feature>
<dbReference type="AlphaFoldDB" id="K1T8B4"/>